<evidence type="ECO:0000256" key="1">
    <source>
        <dbReference type="ARBA" id="ARBA00004141"/>
    </source>
</evidence>
<keyword evidence="7" id="KW-0413">Isomerase</keyword>
<reference evidence="10 11" key="1">
    <citation type="submission" date="2024-01" db="EMBL/GenBank/DDBJ databases">
        <title>Pedobacter sp. nov., isolated from oil-contaminated soil.</title>
        <authorList>
            <person name="Le N.T.T."/>
        </authorList>
    </citation>
    <scope>NUCLEOTIDE SEQUENCE [LARGE SCALE GENOMIC DNA]</scope>
    <source>
        <strain evidence="10 11">VNH31</strain>
    </source>
</reference>
<dbReference type="RefSeq" id="WP_330146621.1">
    <property type="nucleotide sequence ID" value="NZ_JAZDQU010000002.1"/>
</dbReference>
<keyword evidence="6 8" id="KW-0472">Membrane</keyword>
<name>A0ABU7H3A6_9SPHI</name>
<gene>
    <name evidence="10" type="ORF">VRU49_09890</name>
</gene>
<dbReference type="Pfam" id="PF18916">
    <property type="entry name" value="Lycopene_cyc"/>
    <property type="match status" value="2"/>
</dbReference>
<evidence type="ECO:0000259" key="9">
    <source>
        <dbReference type="Pfam" id="PF18916"/>
    </source>
</evidence>
<keyword evidence="11" id="KW-1185">Reference proteome</keyword>
<feature type="transmembrane region" description="Helical" evidence="8">
    <location>
        <begin position="34"/>
        <end position="58"/>
    </location>
</feature>
<feature type="transmembrane region" description="Helical" evidence="8">
    <location>
        <begin position="78"/>
        <end position="95"/>
    </location>
</feature>
<evidence type="ECO:0000256" key="7">
    <source>
        <dbReference type="ARBA" id="ARBA00023235"/>
    </source>
</evidence>
<dbReference type="InterPro" id="IPR017825">
    <property type="entry name" value="Lycopene_cyclase_dom"/>
</dbReference>
<keyword evidence="3 8" id="KW-0812">Transmembrane</keyword>
<feature type="transmembrane region" description="Helical" evidence="8">
    <location>
        <begin position="201"/>
        <end position="220"/>
    </location>
</feature>
<keyword evidence="4" id="KW-0125">Carotenoid biosynthesis</keyword>
<feature type="transmembrane region" description="Helical" evidence="8">
    <location>
        <begin position="107"/>
        <end position="127"/>
    </location>
</feature>
<evidence type="ECO:0000256" key="5">
    <source>
        <dbReference type="ARBA" id="ARBA00022989"/>
    </source>
</evidence>
<proteinExistence type="predicted"/>
<evidence type="ECO:0000256" key="2">
    <source>
        <dbReference type="ARBA" id="ARBA00004829"/>
    </source>
</evidence>
<evidence type="ECO:0000256" key="8">
    <source>
        <dbReference type="SAM" id="Phobius"/>
    </source>
</evidence>
<evidence type="ECO:0000256" key="6">
    <source>
        <dbReference type="ARBA" id="ARBA00023136"/>
    </source>
</evidence>
<evidence type="ECO:0000313" key="11">
    <source>
        <dbReference type="Proteomes" id="UP001337681"/>
    </source>
</evidence>
<comment type="subcellular location">
    <subcellularLocation>
        <location evidence="1">Membrane</location>
        <topology evidence="1">Multi-pass membrane protein</topology>
    </subcellularLocation>
</comment>
<accession>A0ABU7H3A6</accession>
<feature type="transmembrane region" description="Helical" evidence="8">
    <location>
        <begin position="161"/>
        <end position="181"/>
    </location>
</feature>
<organism evidence="10 11">
    <name type="scientific">Pedobacter flavus</name>
    <dbReference type="NCBI Taxonomy" id="3113906"/>
    <lineage>
        <taxon>Bacteria</taxon>
        <taxon>Pseudomonadati</taxon>
        <taxon>Bacteroidota</taxon>
        <taxon>Sphingobacteriia</taxon>
        <taxon>Sphingobacteriales</taxon>
        <taxon>Sphingobacteriaceae</taxon>
        <taxon>Pedobacter</taxon>
    </lineage>
</organism>
<feature type="domain" description="Lycopene cyclase" evidence="9">
    <location>
        <begin position="3"/>
        <end position="95"/>
    </location>
</feature>
<comment type="pathway">
    <text evidence="2">Carotenoid biosynthesis.</text>
</comment>
<sequence length="232" mass="26903">MKSLYLLVNFFTIIIPFLFSFHPKIKFNKTWGAFFSAAILVGLIFVIWDAIFTKMGVWWFNDNYILGIKLVGLPIEEILFFICIPFSCIFTYFCLDKFYDLTWNKKFENLFFILFSLSLIVIATIYINQIYTAITFYSTALACIYLKFIKPVDWIGKATTVYGILLLPFFIVNGVLTGTGIEDAVVKYNPDDFMGIRMLTIPVEDSIYGYLLILLNLLLYKKFLNGNKEKPV</sequence>
<feature type="domain" description="Lycopene cyclase" evidence="9">
    <location>
        <begin position="128"/>
        <end position="223"/>
    </location>
</feature>
<dbReference type="Proteomes" id="UP001337681">
    <property type="component" value="Unassembled WGS sequence"/>
</dbReference>
<keyword evidence="5 8" id="KW-1133">Transmembrane helix</keyword>
<dbReference type="NCBIfam" id="TIGR03462">
    <property type="entry name" value="CarR_dom_SF"/>
    <property type="match status" value="1"/>
</dbReference>
<evidence type="ECO:0000256" key="4">
    <source>
        <dbReference type="ARBA" id="ARBA00022746"/>
    </source>
</evidence>
<evidence type="ECO:0000313" key="10">
    <source>
        <dbReference type="EMBL" id="MEE1885726.1"/>
    </source>
</evidence>
<comment type="caution">
    <text evidence="10">The sequence shown here is derived from an EMBL/GenBank/DDBJ whole genome shotgun (WGS) entry which is preliminary data.</text>
</comment>
<dbReference type="EMBL" id="JAZDQU010000002">
    <property type="protein sequence ID" value="MEE1885726.1"/>
    <property type="molecule type" value="Genomic_DNA"/>
</dbReference>
<evidence type="ECO:0000256" key="3">
    <source>
        <dbReference type="ARBA" id="ARBA00022692"/>
    </source>
</evidence>
<feature type="transmembrane region" description="Helical" evidence="8">
    <location>
        <begin position="133"/>
        <end position="149"/>
    </location>
</feature>
<feature type="transmembrane region" description="Helical" evidence="8">
    <location>
        <begin position="6"/>
        <end position="22"/>
    </location>
</feature>
<protein>
    <submittedName>
        <fullName evidence="10">Lycopene cyclase domain-containing protein</fullName>
    </submittedName>
</protein>